<accession>A0A366B6J8</accession>
<evidence type="ECO:0000313" key="2">
    <source>
        <dbReference type="Proteomes" id="UP000253676"/>
    </source>
</evidence>
<dbReference type="RefSeq" id="WP_113633411.1">
    <property type="nucleotide sequence ID" value="NZ_QNUX01000001.1"/>
</dbReference>
<dbReference type="AlphaFoldDB" id="A0A366B6J8"/>
<organism evidence="1 2">
    <name type="scientific">Flavobacterium psychrolimnae</name>
    <dbReference type="NCBI Taxonomy" id="249351"/>
    <lineage>
        <taxon>Bacteria</taxon>
        <taxon>Pseudomonadati</taxon>
        <taxon>Bacteroidota</taxon>
        <taxon>Flavobacteriia</taxon>
        <taxon>Flavobacteriales</taxon>
        <taxon>Flavobacteriaceae</taxon>
        <taxon>Flavobacterium</taxon>
    </lineage>
</organism>
<dbReference type="Proteomes" id="UP000253676">
    <property type="component" value="Unassembled WGS sequence"/>
</dbReference>
<evidence type="ECO:0000313" key="1">
    <source>
        <dbReference type="EMBL" id="RBN51787.1"/>
    </source>
</evidence>
<dbReference type="EMBL" id="QNUX01000001">
    <property type="protein sequence ID" value="RBN51787.1"/>
    <property type="molecule type" value="Genomic_DNA"/>
</dbReference>
<gene>
    <name evidence="1" type="ORF">DR980_01065</name>
</gene>
<comment type="caution">
    <text evidence="1">The sequence shown here is derived from an EMBL/GenBank/DDBJ whole genome shotgun (WGS) entry which is preliminary data.</text>
</comment>
<protein>
    <submittedName>
        <fullName evidence="1">Uncharacterized protein</fullName>
    </submittedName>
</protein>
<reference evidence="1 2" key="1">
    <citation type="submission" date="2018-07" db="EMBL/GenBank/DDBJ databases">
        <title>Complete genome sequence of Flavobacterium psychrolimnae LMG 22018.</title>
        <authorList>
            <person name="Kim D.-U."/>
        </authorList>
    </citation>
    <scope>NUCLEOTIDE SEQUENCE [LARGE SCALE GENOMIC DNA]</scope>
    <source>
        <strain evidence="1 2">LMG 22018</strain>
    </source>
</reference>
<proteinExistence type="predicted"/>
<dbReference type="OrthoDB" id="1260965at2"/>
<keyword evidence="2" id="KW-1185">Reference proteome</keyword>
<sequence>MANFTKDDLAFTGYSQKIDLANNPEHFEILDGMYIDKTEEIEVIYFCNQFLEKYKVPQTKASFQKVESFLQHAALENEVYKAQLQDWIASNWIK</sequence>
<name>A0A366B6J8_9FLAO</name>